<keyword evidence="3" id="KW-1185">Reference proteome</keyword>
<reference evidence="2 3" key="1">
    <citation type="journal article" date="2016" name="Mol. Biol. Evol.">
        <title>Comparative Genomics of Early-Diverging Mushroom-Forming Fungi Provides Insights into the Origins of Lignocellulose Decay Capabilities.</title>
        <authorList>
            <person name="Nagy L.G."/>
            <person name="Riley R."/>
            <person name="Tritt A."/>
            <person name="Adam C."/>
            <person name="Daum C."/>
            <person name="Floudas D."/>
            <person name="Sun H."/>
            <person name="Yadav J.S."/>
            <person name="Pangilinan J."/>
            <person name="Larsson K.H."/>
            <person name="Matsuura K."/>
            <person name="Barry K."/>
            <person name="Labutti K."/>
            <person name="Kuo R."/>
            <person name="Ohm R.A."/>
            <person name="Bhattacharya S.S."/>
            <person name="Shirouzu T."/>
            <person name="Yoshinaga Y."/>
            <person name="Martin F.M."/>
            <person name="Grigoriev I.V."/>
            <person name="Hibbett D.S."/>
        </authorList>
    </citation>
    <scope>NUCLEOTIDE SEQUENCE [LARGE SCALE GENOMIC DNA]</scope>
    <source>
        <strain evidence="2 3">CBS 109695</strain>
    </source>
</reference>
<feature type="compositionally biased region" description="Low complexity" evidence="1">
    <location>
        <begin position="14"/>
        <end position="30"/>
    </location>
</feature>
<evidence type="ECO:0000313" key="2">
    <source>
        <dbReference type="EMBL" id="KZP14401.1"/>
    </source>
</evidence>
<gene>
    <name evidence="2" type="ORF">FIBSPDRAFT_108013</name>
</gene>
<protein>
    <submittedName>
        <fullName evidence="2">Uncharacterized protein</fullName>
    </submittedName>
</protein>
<dbReference type="AlphaFoldDB" id="A0A166D7E8"/>
<feature type="region of interest" description="Disordered" evidence="1">
    <location>
        <begin position="1"/>
        <end position="38"/>
    </location>
</feature>
<dbReference type="Proteomes" id="UP000076532">
    <property type="component" value="Unassembled WGS sequence"/>
</dbReference>
<dbReference type="EMBL" id="KV417618">
    <property type="protein sequence ID" value="KZP14401.1"/>
    <property type="molecule type" value="Genomic_DNA"/>
</dbReference>
<feature type="compositionally biased region" description="Basic residues" evidence="1">
    <location>
        <begin position="1"/>
        <end position="13"/>
    </location>
</feature>
<sequence>MGRTKPRRRRRTSSKLTSPTTGQRPRSSQRTPPPSGARTLSLCCRCLRTAKTAPAPFLDRDPVQVSLGCDLGLVKEYAGSAEQLRTLQTRNRTSLSAPSASARGYIEAWHSQ</sequence>
<dbReference type="OrthoDB" id="2554322at2759"/>
<organism evidence="2 3">
    <name type="scientific">Athelia psychrophila</name>
    <dbReference type="NCBI Taxonomy" id="1759441"/>
    <lineage>
        <taxon>Eukaryota</taxon>
        <taxon>Fungi</taxon>
        <taxon>Dikarya</taxon>
        <taxon>Basidiomycota</taxon>
        <taxon>Agaricomycotina</taxon>
        <taxon>Agaricomycetes</taxon>
        <taxon>Agaricomycetidae</taxon>
        <taxon>Atheliales</taxon>
        <taxon>Atheliaceae</taxon>
        <taxon>Athelia</taxon>
    </lineage>
</organism>
<evidence type="ECO:0000313" key="3">
    <source>
        <dbReference type="Proteomes" id="UP000076532"/>
    </source>
</evidence>
<evidence type="ECO:0000256" key="1">
    <source>
        <dbReference type="SAM" id="MobiDB-lite"/>
    </source>
</evidence>
<proteinExistence type="predicted"/>
<name>A0A166D7E8_9AGAM</name>
<accession>A0A166D7E8</accession>